<comment type="caution">
    <text evidence="3">The sequence shown here is derived from an EMBL/GenBank/DDBJ whole genome shotgun (WGS) entry which is preliminary data.</text>
</comment>
<keyword evidence="2" id="KW-0206">Cytoskeleton</keyword>
<dbReference type="Gene3D" id="1.20.960.40">
    <property type="match status" value="1"/>
</dbReference>
<evidence type="ECO:0000313" key="3">
    <source>
        <dbReference type="EMBL" id="KAJ8598250.1"/>
    </source>
</evidence>
<keyword evidence="4" id="KW-1185">Reference proteome</keyword>
<dbReference type="AlphaFoldDB" id="A0AAD7U4S7"/>
<protein>
    <recommendedName>
        <fullName evidence="5">LisH domain-containing protein</fullName>
    </recommendedName>
</protein>
<evidence type="ECO:0000256" key="2">
    <source>
        <dbReference type="ARBA" id="ARBA00023212"/>
    </source>
</evidence>
<name>A0AAD7U4S7_9STRA</name>
<reference evidence="3" key="1">
    <citation type="submission" date="2023-01" db="EMBL/GenBank/DDBJ databases">
        <title>Metagenome sequencing of chrysophaentin producing Chrysophaeum taylorii.</title>
        <authorList>
            <person name="Davison J."/>
            <person name="Bewley C."/>
        </authorList>
    </citation>
    <scope>NUCLEOTIDE SEQUENCE</scope>
    <source>
        <strain evidence="3">NIES-1699</strain>
    </source>
</reference>
<evidence type="ECO:0000256" key="1">
    <source>
        <dbReference type="ARBA" id="ARBA00022490"/>
    </source>
</evidence>
<sequence length="207" mass="22586">MEEELYSAVEETLESKGVLSNIRAQLRAAVFEAILDVEGNDEPAARERLRAVPHGDVALELVTDFLATCGLERALCVLLPEAGLTGAVDRSRLRAKMGLRDDDKRGLPVLCALLDRPKKNDKRDEDYEEDDFEVEDDAAAVAGDLAGGRRPHDDDDVVSDLDLADDLSLNSLDHVNEHIDFSAHIATVEGSHVLDHQGDLVEPVDAP</sequence>
<accession>A0AAD7U4S7</accession>
<gene>
    <name evidence="3" type="ORF">CTAYLR_005476</name>
</gene>
<dbReference type="PANTHER" id="PTHR15431">
    <property type="entry name" value="FGFR1 ONCOGENE PARTNER/LISH DOMAIN-CONTAINING PROTEIN"/>
    <property type="match status" value="1"/>
</dbReference>
<keyword evidence="1" id="KW-0963">Cytoplasm</keyword>
<organism evidence="3 4">
    <name type="scientific">Chrysophaeum taylorii</name>
    <dbReference type="NCBI Taxonomy" id="2483200"/>
    <lineage>
        <taxon>Eukaryota</taxon>
        <taxon>Sar</taxon>
        <taxon>Stramenopiles</taxon>
        <taxon>Ochrophyta</taxon>
        <taxon>Pelagophyceae</taxon>
        <taxon>Pelagomonadales</taxon>
        <taxon>Pelagomonadaceae</taxon>
        <taxon>Chrysophaeum</taxon>
    </lineage>
</organism>
<dbReference type="PANTHER" id="PTHR15431:SF4">
    <property type="entry name" value="PROTEIN TONNEAU 1B"/>
    <property type="match status" value="1"/>
</dbReference>
<evidence type="ECO:0008006" key="5">
    <source>
        <dbReference type="Google" id="ProtNLM"/>
    </source>
</evidence>
<evidence type="ECO:0000313" key="4">
    <source>
        <dbReference type="Proteomes" id="UP001230188"/>
    </source>
</evidence>
<proteinExistence type="predicted"/>
<dbReference type="Proteomes" id="UP001230188">
    <property type="component" value="Unassembled WGS sequence"/>
</dbReference>
<dbReference type="EMBL" id="JAQMWT010000682">
    <property type="protein sequence ID" value="KAJ8598250.1"/>
    <property type="molecule type" value="Genomic_DNA"/>
</dbReference>